<dbReference type="PANTHER" id="PTHR46033:SF65">
    <property type="entry name" value="AMINOTRANSFERASE-LIKE PLANT MOBILE DOMAIN-CONTAINING PROTEIN"/>
    <property type="match status" value="1"/>
</dbReference>
<dbReference type="AlphaFoldDB" id="A0A2N9E839"/>
<gene>
    <name evidence="2" type="ORF">FSB_LOCUS3028</name>
</gene>
<dbReference type="EMBL" id="OIVN01000147">
    <property type="protein sequence ID" value="SPC75146.1"/>
    <property type="molecule type" value="Genomic_DNA"/>
</dbReference>
<evidence type="ECO:0000313" key="2">
    <source>
        <dbReference type="EMBL" id="SPC75146.1"/>
    </source>
</evidence>
<proteinExistence type="predicted"/>
<protein>
    <recommendedName>
        <fullName evidence="1">Aminotransferase-like plant mobile domain-containing protein</fullName>
    </recommendedName>
</protein>
<accession>A0A2N9E839</accession>
<name>A0A2N9E839_FAGSY</name>
<dbReference type="GO" id="GO:0010073">
    <property type="term" value="P:meristem maintenance"/>
    <property type="evidence" value="ECO:0007669"/>
    <property type="project" value="InterPro"/>
</dbReference>
<dbReference type="Pfam" id="PF10536">
    <property type="entry name" value="PMD"/>
    <property type="match status" value="1"/>
</dbReference>
<sequence>MAKSSKKSPSVIDTLRDDATHIIKGLPSNQRLQNVFVPLEDRKAYSSSASSSSSHLLRYGIGPSLKTFPDDLAPIFPFHEKVSPPYQQKSMKWGISKAIHASKFELPMNPALLSALTVFWFPMTNTFSFPEGFMTPTMLDVFSLTCLPLNGVSVHSLMTCGLGPNVSIINKGDALSYGGFITQCKGFGNATLTYLEECSFYFLWICHFLAHSSSKQIMKNYLRLAIALTNGVCVALNPFILGELYRAIYHISTEPNPSHEGPLWLMQMWVYSYFPTISDELNPSKELRSYGEAWMHVKYDGETPSFPTCFTLFNFSQKGGPMDDIAWGSYLQSRDLVMIRATNARVEVYCPTLVARKFGFMQLLPMPPIWTLNNPLGERSSITLDEAAKVSTKAHGKILKFVFTRFPPHPMSTRSFNDWWEVYMANSNNEEDLARTIEGRYPLFLVHQVTEGRYSQFCEPHSLTTDFLHWEASHRSNN</sequence>
<dbReference type="PANTHER" id="PTHR46033">
    <property type="entry name" value="PROTEIN MAIN-LIKE 2"/>
    <property type="match status" value="1"/>
</dbReference>
<feature type="domain" description="Aminotransferase-like plant mobile" evidence="1">
    <location>
        <begin position="94"/>
        <end position="420"/>
    </location>
</feature>
<dbReference type="InterPro" id="IPR044824">
    <property type="entry name" value="MAIN-like"/>
</dbReference>
<dbReference type="InterPro" id="IPR019557">
    <property type="entry name" value="AminoTfrase-like_pln_mobile"/>
</dbReference>
<reference evidence="2" key="1">
    <citation type="submission" date="2018-02" db="EMBL/GenBank/DDBJ databases">
        <authorList>
            <person name="Cohen D.B."/>
            <person name="Kent A.D."/>
        </authorList>
    </citation>
    <scope>NUCLEOTIDE SEQUENCE</scope>
</reference>
<organism evidence="2">
    <name type="scientific">Fagus sylvatica</name>
    <name type="common">Beechnut</name>
    <dbReference type="NCBI Taxonomy" id="28930"/>
    <lineage>
        <taxon>Eukaryota</taxon>
        <taxon>Viridiplantae</taxon>
        <taxon>Streptophyta</taxon>
        <taxon>Embryophyta</taxon>
        <taxon>Tracheophyta</taxon>
        <taxon>Spermatophyta</taxon>
        <taxon>Magnoliopsida</taxon>
        <taxon>eudicotyledons</taxon>
        <taxon>Gunneridae</taxon>
        <taxon>Pentapetalae</taxon>
        <taxon>rosids</taxon>
        <taxon>fabids</taxon>
        <taxon>Fagales</taxon>
        <taxon>Fagaceae</taxon>
        <taxon>Fagus</taxon>
    </lineage>
</organism>
<evidence type="ECO:0000259" key="1">
    <source>
        <dbReference type="Pfam" id="PF10536"/>
    </source>
</evidence>